<evidence type="ECO:0000313" key="19">
    <source>
        <dbReference type="Proteomes" id="UP000886653"/>
    </source>
</evidence>
<organism evidence="18 19">
    <name type="scientific">Cronartium quercuum f. sp. fusiforme G11</name>
    <dbReference type="NCBI Taxonomy" id="708437"/>
    <lineage>
        <taxon>Eukaryota</taxon>
        <taxon>Fungi</taxon>
        <taxon>Dikarya</taxon>
        <taxon>Basidiomycota</taxon>
        <taxon>Pucciniomycotina</taxon>
        <taxon>Pucciniomycetes</taxon>
        <taxon>Pucciniales</taxon>
        <taxon>Coleosporiaceae</taxon>
        <taxon>Cronartium</taxon>
    </lineage>
</organism>
<evidence type="ECO:0000256" key="9">
    <source>
        <dbReference type="ARBA" id="ARBA00022840"/>
    </source>
</evidence>
<feature type="region of interest" description="Disordered" evidence="14">
    <location>
        <begin position="711"/>
        <end position="773"/>
    </location>
</feature>
<name>A0A9P6TF02_9BASI</name>
<feature type="compositionally biased region" description="Polar residues" evidence="14">
    <location>
        <begin position="1"/>
        <end position="23"/>
    </location>
</feature>
<evidence type="ECO:0000256" key="4">
    <source>
        <dbReference type="ARBA" id="ARBA00012552"/>
    </source>
</evidence>
<dbReference type="GO" id="GO:0003724">
    <property type="term" value="F:RNA helicase activity"/>
    <property type="evidence" value="ECO:0007669"/>
    <property type="project" value="UniProtKB-EC"/>
</dbReference>
<feature type="compositionally biased region" description="Basic and acidic residues" evidence="14">
    <location>
        <begin position="714"/>
        <end position="728"/>
    </location>
</feature>
<evidence type="ECO:0000256" key="3">
    <source>
        <dbReference type="ARBA" id="ARBA00010379"/>
    </source>
</evidence>
<comment type="function">
    <text evidence="1">ATP-binding RNA helicase involved in the biogenesis of 60S ribosomal subunits and is required for the normal formation of 25S and 5.8S rRNAs.</text>
</comment>
<dbReference type="InterPro" id="IPR001650">
    <property type="entry name" value="Helicase_C-like"/>
</dbReference>
<dbReference type="EC" id="3.6.4.13" evidence="4"/>
<dbReference type="GO" id="GO:0003723">
    <property type="term" value="F:RNA binding"/>
    <property type="evidence" value="ECO:0007669"/>
    <property type="project" value="UniProtKB-KW"/>
</dbReference>
<evidence type="ECO:0000256" key="11">
    <source>
        <dbReference type="ARBA" id="ARBA00023242"/>
    </source>
</evidence>
<feature type="region of interest" description="Disordered" evidence="14">
    <location>
        <begin position="631"/>
        <end position="665"/>
    </location>
</feature>
<evidence type="ECO:0000256" key="1">
    <source>
        <dbReference type="ARBA" id="ARBA00003706"/>
    </source>
</evidence>
<feature type="domain" description="Helicase ATP-binding" evidence="15">
    <location>
        <begin position="143"/>
        <end position="337"/>
    </location>
</feature>
<evidence type="ECO:0000256" key="2">
    <source>
        <dbReference type="ARBA" id="ARBA00004123"/>
    </source>
</evidence>
<dbReference type="InterPro" id="IPR050079">
    <property type="entry name" value="DEAD_box_RNA_helicase"/>
</dbReference>
<dbReference type="SMART" id="SM01123">
    <property type="entry name" value="DBP10CT"/>
    <property type="match status" value="1"/>
</dbReference>
<feature type="region of interest" description="Disordered" evidence="14">
    <location>
        <begin position="883"/>
        <end position="1001"/>
    </location>
</feature>
<keyword evidence="7" id="KW-0378">Hydrolase</keyword>
<evidence type="ECO:0000256" key="6">
    <source>
        <dbReference type="ARBA" id="ARBA00022741"/>
    </source>
</evidence>
<sequence>MRPSSSHQNPGSEDESSNQWNGFSESEDDECLLDLTETLANTNSLGSTKTCRRAAHLYSGELDDIQDDSDDDEEAFIRASAQKANYKAGALALKSRQTKNQKVNTLTGGGSFQSLGLHPALLRAILLRGFTTPTPIQRAVLPHIIASPPRDVVGMARTGSGKTLAYLIPLIQKLAGKHSIKFGVRALVIVPTRELAVQVLKVGKDLSKGFVQGGGTQTGNEDEGGGGGRGEGLRWGLIVGGDSLEEQFAMFASNPDVIIATPGRLLHLAVEMNLDLKLVQYIVFDEADRLFEMGFATQLHETLARLPPNRQTLLFSATLPKSLVEFAKAGLQNPKLVRLDSESKISSDLQMAFLSIKPTEKEAALLLILGDVIGVPKSDGTDIGIDDYEHHIMPFNHRSYGGRFEKNPAKARHNPNMELAPHQTIVFAATKHHVEYLSGLLIAAGYRVSHIYGALDQAARRNQLNAFRAGRTNILVVTDLAARGIDIPILENVINYDFPSSARAFVHRVGRTARAGRKGWAYSMITQTELPFLMDLQLFLSRPLLTCPLKPEVSQDTDFSANLVLGTFPRERLDSEAEYVRETLISPNSSLIALTEVVRRAQKMYVKSQSTASAESYRRAKALVTAGEGLTGTSKEESATHPIFGARPQPTTVTSSTKRKGPSRDELLAKVNKFTPTETVFEIGTRGKSPAAQLMRDRRKSMGKVITKRVVAAKQREDEQVASEKESRTTSGAATSDIRPATNKISEVATEGELEDTFEMPRKRKKSGSSSYKDPEAYLTYEQVGAAAERGYSLHEGTAPSFATQANAVSFDLGADDEARYSASTVQKASQVRWDRKTKKFVKANQGGTDNVKLVKTESGAKLPASFKSGAFDEWKQREKIRIPNVGEAEMKGRNSMDHRKYRHKAGPTQDQQSTWESGGGRGAKAKVFGKTADGKKKFLGPSHTVTRGGFGGGHIKGKGKGRPGQSVRNAGLKNVEQIRKERDAKDRRKQRSNQPSRRKR</sequence>
<dbReference type="InterPro" id="IPR014001">
    <property type="entry name" value="Helicase_ATP-bd"/>
</dbReference>
<dbReference type="Pfam" id="PF08147">
    <property type="entry name" value="DBP10CT"/>
    <property type="match status" value="1"/>
</dbReference>
<evidence type="ECO:0000256" key="7">
    <source>
        <dbReference type="ARBA" id="ARBA00022801"/>
    </source>
</evidence>
<reference evidence="18" key="1">
    <citation type="submission" date="2013-11" db="EMBL/GenBank/DDBJ databases">
        <title>Genome sequence of the fusiform rust pathogen reveals effectors for host alternation and coevolution with pine.</title>
        <authorList>
            <consortium name="DOE Joint Genome Institute"/>
            <person name="Smith K."/>
            <person name="Pendleton A."/>
            <person name="Kubisiak T."/>
            <person name="Anderson C."/>
            <person name="Salamov A."/>
            <person name="Aerts A."/>
            <person name="Riley R."/>
            <person name="Clum A."/>
            <person name="Lindquist E."/>
            <person name="Ence D."/>
            <person name="Campbell M."/>
            <person name="Kronenberg Z."/>
            <person name="Feau N."/>
            <person name="Dhillon B."/>
            <person name="Hamelin R."/>
            <person name="Burleigh J."/>
            <person name="Smith J."/>
            <person name="Yandell M."/>
            <person name="Nelson C."/>
            <person name="Grigoriev I."/>
            <person name="Davis J."/>
        </authorList>
    </citation>
    <scope>NUCLEOTIDE SEQUENCE</scope>
    <source>
        <strain evidence="18">G11</strain>
    </source>
</reference>
<dbReference type="PROSITE" id="PS51194">
    <property type="entry name" value="HELICASE_CTER"/>
    <property type="match status" value="1"/>
</dbReference>
<dbReference type="Pfam" id="PF00271">
    <property type="entry name" value="Helicase_C"/>
    <property type="match status" value="1"/>
</dbReference>
<feature type="compositionally biased region" description="Basic and acidic residues" evidence="14">
    <location>
        <begin position="889"/>
        <end position="899"/>
    </location>
</feature>
<dbReference type="InterPro" id="IPR014014">
    <property type="entry name" value="RNA_helicase_DEAD_Q_motif"/>
</dbReference>
<feature type="short sequence motif" description="Q motif" evidence="13">
    <location>
        <begin position="110"/>
        <end position="138"/>
    </location>
</feature>
<protein>
    <recommendedName>
        <fullName evidence="4">RNA helicase</fullName>
        <ecNumber evidence="4">3.6.4.13</ecNumber>
    </recommendedName>
</protein>
<dbReference type="CDD" id="cd18787">
    <property type="entry name" value="SF2_C_DEAD"/>
    <property type="match status" value="1"/>
</dbReference>
<keyword evidence="5" id="KW-0690">Ribosome biogenesis</keyword>
<dbReference type="InterPro" id="IPR027417">
    <property type="entry name" value="P-loop_NTPase"/>
</dbReference>
<keyword evidence="8" id="KW-0347">Helicase</keyword>
<dbReference type="PANTHER" id="PTHR47959:SF8">
    <property type="entry name" value="RNA HELICASE"/>
    <property type="match status" value="1"/>
</dbReference>
<proteinExistence type="inferred from homology"/>
<evidence type="ECO:0000256" key="8">
    <source>
        <dbReference type="ARBA" id="ARBA00022806"/>
    </source>
</evidence>
<evidence type="ECO:0000313" key="18">
    <source>
        <dbReference type="EMBL" id="KAG0149230.1"/>
    </source>
</evidence>
<keyword evidence="19" id="KW-1185">Reference proteome</keyword>
<dbReference type="GO" id="GO:0005524">
    <property type="term" value="F:ATP binding"/>
    <property type="evidence" value="ECO:0007669"/>
    <property type="project" value="UniProtKB-KW"/>
</dbReference>
<keyword evidence="6" id="KW-0547">Nucleotide-binding</keyword>
<comment type="caution">
    <text evidence="18">The sequence shown here is derived from an EMBL/GenBank/DDBJ whole genome shotgun (WGS) entry which is preliminary data.</text>
</comment>
<accession>A0A9P6TF02</accession>
<comment type="similarity">
    <text evidence="3">Belongs to the DEAD box helicase family. DDX54/DBP10 subfamily.</text>
</comment>
<gene>
    <name evidence="18" type="ORF">CROQUDRAFT_89304</name>
</gene>
<evidence type="ECO:0000259" key="15">
    <source>
        <dbReference type="PROSITE" id="PS51192"/>
    </source>
</evidence>
<dbReference type="InterPro" id="IPR012541">
    <property type="entry name" value="DBP10_C"/>
</dbReference>
<feature type="domain" description="DEAD-box RNA helicase Q" evidence="17">
    <location>
        <begin position="110"/>
        <end position="138"/>
    </location>
</feature>
<keyword evidence="11" id="KW-0539">Nucleus</keyword>
<dbReference type="SMART" id="SM00487">
    <property type="entry name" value="DEXDc"/>
    <property type="match status" value="1"/>
</dbReference>
<dbReference type="PROSITE" id="PS00039">
    <property type="entry name" value="DEAD_ATP_HELICASE"/>
    <property type="match status" value="1"/>
</dbReference>
<dbReference type="GO" id="GO:0005730">
    <property type="term" value="C:nucleolus"/>
    <property type="evidence" value="ECO:0007669"/>
    <property type="project" value="UniProtKB-SubCell"/>
</dbReference>
<dbReference type="OrthoDB" id="10261375at2759"/>
<keyword evidence="9" id="KW-0067">ATP-binding</keyword>
<dbReference type="InterPro" id="IPR000629">
    <property type="entry name" value="RNA-helicase_DEAD-box_CS"/>
</dbReference>
<keyword evidence="10" id="KW-0694">RNA-binding</keyword>
<dbReference type="EMBL" id="MU167229">
    <property type="protein sequence ID" value="KAG0149230.1"/>
    <property type="molecule type" value="Genomic_DNA"/>
</dbReference>
<dbReference type="InterPro" id="IPR011545">
    <property type="entry name" value="DEAD/DEAH_box_helicase_dom"/>
</dbReference>
<evidence type="ECO:0000256" key="10">
    <source>
        <dbReference type="ARBA" id="ARBA00022884"/>
    </source>
</evidence>
<feature type="domain" description="Helicase C-terminal" evidence="16">
    <location>
        <begin position="412"/>
        <end position="555"/>
    </location>
</feature>
<dbReference type="AlphaFoldDB" id="A0A9P6TF02"/>
<dbReference type="GO" id="GO:0016787">
    <property type="term" value="F:hydrolase activity"/>
    <property type="evidence" value="ECO:0007669"/>
    <property type="project" value="UniProtKB-KW"/>
</dbReference>
<dbReference type="SMART" id="SM00490">
    <property type="entry name" value="HELICc"/>
    <property type="match status" value="1"/>
</dbReference>
<evidence type="ECO:0000256" key="5">
    <source>
        <dbReference type="ARBA" id="ARBA00022517"/>
    </source>
</evidence>
<feature type="compositionally biased region" description="Basic residues" evidence="14">
    <location>
        <begin position="988"/>
        <end position="1001"/>
    </location>
</feature>
<evidence type="ECO:0000256" key="13">
    <source>
        <dbReference type="PROSITE-ProRule" id="PRU00552"/>
    </source>
</evidence>
<evidence type="ECO:0000259" key="16">
    <source>
        <dbReference type="PROSITE" id="PS51194"/>
    </source>
</evidence>
<dbReference type="Gene3D" id="3.40.50.300">
    <property type="entry name" value="P-loop containing nucleotide triphosphate hydrolases"/>
    <property type="match status" value="2"/>
</dbReference>
<feature type="compositionally biased region" description="Basic and acidic residues" evidence="14">
    <location>
        <begin position="977"/>
        <end position="987"/>
    </location>
</feature>
<dbReference type="GO" id="GO:0010467">
    <property type="term" value="P:gene expression"/>
    <property type="evidence" value="ECO:0007669"/>
    <property type="project" value="UniProtKB-ARBA"/>
</dbReference>
<dbReference type="PROSITE" id="PS51192">
    <property type="entry name" value="HELICASE_ATP_BIND_1"/>
    <property type="match status" value="1"/>
</dbReference>
<comment type="subcellular location">
    <subcellularLocation>
        <location evidence="2">Nucleus</location>
    </subcellularLocation>
</comment>
<evidence type="ECO:0000259" key="17">
    <source>
        <dbReference type="PROSITE" id="PS51195"/>
    </source>
</evidence>
<evidence type="ECO:0000256" key="14">
    <source>
        <dbReference type="SAM" id="MobiDB-lite"/>
    </source>
</evidence>
<comment type="catalytic activity">
    <reaction evidence="12">
        <text>ATP + H2O = ADP + phosphate + H(+)</text>
        <dbReference type="Rhea" id="RHEA:13065"/>
        <dbReference type="ChEBI" id="CHEBI:15377"/>
        <dbReference type="ChEBI" id="CHEBI:15378"/>
        <dbReference type="ChEBI" id="CHEBI:30616"/>
        <dbReference type="ChEBI" id="CHEBI:43474"/>
        <dbReference type="ChEBI" id="CHEBI:456216"/>
        <dbReference type="EC" id="3.6.4.13"/>
    </reaction>
</comment>
<dbReference type="GO" id="GO:0005829">
    <property type="term" value="C:cytosol"/>
    <property type="evidence" value="ECO:0007669"/>
    <property type="project" value="TreeGrafter"/>
</dbReference>
<evidence type="ECO:0000256" key="12">
    <source>
        <dbReference type="ARBA" id="ARBA00047984"/>
    </source>
</evidence>
<dbReference type="SUPFAM" id="SSF52540">
    <property type="entry name" value="P-loop containing nucleoside triphosphate hydrolases"/>
    <property type="match status" value="2"/>
</dbReference>
<dbReference type="PANTHER" id="PTHR47959">
    <property type="entry name" value="ATP-DEPENDENT RNA HELICASE RHLE-RELATED"/>
    <property type="match status" value="1"/>
</dbReference>
<dbReference type="Pfam" id="PF00270">
    <property type="entry name" value="DEAD"/>
    <property type="match status" value="1"/>
</dbReference>
<dbReference type="Proteomes" id="UP000886653">
    <property type="component" value="Unassembled WGS sequence"/>
</dbReference>
<dbReference type="PROSITE" id="PS51195">
    <property type="entry name" value="Q_MOTIF"/>
    <property type="match status" value="1"/>
</dbReference>
<dbReference type="GO" id="GO:0042254">
    <property type="term" value="P:ribosome biogenesis"/>
    <property type="evidence" value="ECO:0007669"/>
    <property type="project" value="UniProtKB-KW"/>
</dbReference>
<feature type="region of interest" description="Disordered" evidence="14">
    <location>
        <begin position="1"/>
        <end position="25"/>
    </location>
</feature>